<reference evidence="1 2" key="1">
    <citation type="submission" date="2015-05" db="EMBL/GenBank/DDBJ databases">
        <title>Genome sequencing and analysis of members of genus Stenotrophomonas.</title>
        <authorList>
            <person name="Patil P.P."/>
            <person name="Midha S."/>
            <person name="Patil P.B."/>
        </authorList>
    </citation>
    <scope>NUCLEOTIDE SEQUENCE [LARGE SCALE GENOMIC DNA]</scope>
    <source>
        <strain evidence="1 2">DSM 17805</strain>
    </source>
</reference>
<organism evidence="1 2">
    <name type="scientific">Stenotrophomonas koreensis</name>
    <dbReference type="NCBI Taxonomy" id="266128"/>
    <lineage>
        <taxon>Bacteria</taxon>
        <taxon>Pseudomonadati</taxon>
        <taxon>Pseudomonadota</taxon>
        <taxon>Gammaproteobacteria</taxon>
        <taxon>Lysobacterales</taxon>
        <taxon>Lysobacteraceae</taxon>
        <taxon>Stenotrophomonas</taxon>
    </lineage>
</organism>
<comment type="caution">
    <text evidence="1">The sequence shown here is derived from an EMBL/GenBank/DDBJ whole genome shotgun (WGS) entry which is preliminary data.</text>
</comment>
<sequence>MLLQVEGCADNLFTDVTSFNEVIAMKKMAFAVVVAVGLSTVAPAQAQHVDYVASQIPPTYQGDIERFCKRGYTRHRWISVVPEMGIWMPIWKKFNTQYIPSFVERCFSGGQIPS</sequence>
<proteinExistence type="predicted"/>
<dbReference type="EMBL" id="LDJH01000013">
    <property type="protein sequence ID" value="KRG57885.1"/>
    <property type="molecule type" value="Genomic_DNA"/>
</dbReference>
<evidence type="ECO:0000313" key="1">
    <source>
        <dbReference type="EMBL" id="KRG57885.1"/>
    </source>
</evidence>
<dbReference type="PATRIC" id="fig|266128.3.peg.606"/>
<gene>
    <name evidence="1" type="ORF">ABB25_08700</name>
</gene>
<name>A0A0R0BKN0_9GAMM</name>
<protein>
    <submittedName>
        <fullName evidence="1">Uncharacterized protein</fullName>
    </submittedName>
</protein>
<dbReference type="Proteomes" id="UP000051254">
    <property type="component" value="Unassembled WGS sequence"/>
</dbReference>
<accession>A0A0R0BKN0</accession>
<keyword evidence="2" id="KW-1185">Reference proteome</keyword>
<evidence type="ECO:0000313" key="2">
    <source>
        <dbReference type="Proteomes" id="UP000051254"/>
    </source>
</evidence>
<dbReference type="AlphaFoldDB" id="A0A0R0BKN0"/>